<name>A0A9X2PZL4_9BACT</name>
<dbReference type="Gene3D" id="3.40.50.150">
    <property type="entry name" value="Vaccinia Virus protein VP39"/>
    <property type="match status" value="1"/>
</dbReference>
<dbReference type="EC" id="2.1.1.256" evidence="8"/>
<evidence type="ECO:0000256" key="2">
    <source>
        <dbReference type="ARBA" id="ARBA00022490"/>
    </source>
</evidence>
<evidence type="ECO:0000256" key="1">
    <source>
        <dbReference type="ARBA" id="ARBA00004496"/>
    </source>
</evidence>
<evidence type="ECO:0000256" key="5">
    <source>
        <dbReference type="ARBA" id="ARBA00022694"/>
    </source>
</evidence>
<dbReference type="SUPFAM" id="SSF53335">
    <property type="entry name" value="S-adenosyl-L-methionine-dependent methyltransferases"/>
    <property type="match status" value="1"/>
</dbReference>
<feature type="domain" description="THUMP" evidence="7">
    <location>
        <begin position="68"/>
        <end position="178"/>
    </location>
</feature>
<keyword evidence="5" id="KW-0819">tRNA processing</keyword>
<dbReference type="EMBL" id="JANUAU010000007">
    <property type="protein sequence ID" value="MCS3678453.1"/>
    <property type="molecule type" value="Genomic_DNA"/>
</dbReference>
<comment type="subcellular location">
    <subcellularLocation>
        <location evidence="1">Cytoplasm</location>
    </subcellularLocation>
</comment>
<keyword evidence="2" id="KW-0963">Cytoplasm</keyword>
<dbReference type="AlphaFoldDB" id="A0A9X2PZL4"/>
<protein>
    <submittedName>
        <fullName evidence="8">N6-adenine-specific DNA methylase/tRNA (Guanine6-N2)-methyltransferase</fullName>
        <ecNumber evidence="8">2.1.1.-</ecNumber>
        <ecNumber evidence="8">2.1.1.256</ecNumber>
    </submittedName>
</protein>
<evidence type="ECO:0000313" key="9">
    <source>
        <dbReference type="Proteomes" id="UP001155027"/>
    </source>
</evidence>
<dbReference type="PANTHER" id="PTHR14911">
    <property type="entry name" value="THUMP DOMAIN-CONTAINING"/>
    <property type="match status" value="1"/>
</dbReference>
<sequence length="369" mass="40565">MPSPSPVTSLRSSDRTPLLFTVNMGLEDVVVDEFRERAAAAGLNVTNTDDAPFGLQSYALVEVDAAPDDALNVARRMRSVHHVLAPLYTFTLPADGEDALQTIHDTVTTLDVEAMETADTFRASSVRQGEHDFTSVDVQTRAGGALDARYDASVDLEDYDVEVRVDVREDQCLVSVQHTREALSRRQLEGYQPRAALKANVAYALLRLAHLDAPPNTLLDPFCGSGTILLEAADLWADTQCYGSDWNEEAVSGARTNVDLAGLSDRTAIRKGDVWHLDETFADVTADLIVTNPPFGVRMASSMDFYPFYRRVLGQMGAVLRPGGLVVMLVLRQGPFNTVLDESDRFASRHVRAIEIGGLYPYVFVLERL</sequence>
<evidence type="ECO:0000256" key="6">
    <source>
        <dbReference type="PROSITE-ProRule" id="PRU00529"/>
    </source>
</evidence>
<keyword evidence="6" id="KW-0694">RNA-binding</keyword>
<evidence type="ECO:0000259" key="7">
    <source>
        <dbReference type="PROSITE" id="PS51165"/>
    </source>
</evidence>
<dbReference type="Pfam" id="PF01170">
    <property type="entry name" value="UPF0020"/>
    <property type="match status" value="1"/>
</dbReference>
<evidence type="ECO:0000256" key="4">
    <source>
        <dbReference type="ARBA" id="ARBA00022679"/>
    </source>
</evidence>
<dbReference type="Pfam" id="PF02926">
    <property type="entry name" value="THUMP"/>
    <property type="match status" value="1"/>
</dbReference>
<dbReference type="PRINTS" id="PR00507">
    <property type="entry name" value="N12N6MTFRASE"/>
</dbReference>
<dbReference type="InterPro" id="IPR053943">
    <property type="entry name" value="RlmKL-like_Mtase_CS"/>
</dbReference>
<dbReference type="InterPro" id="IPR004114">
    <property type="entry name" value="THUMP_dom"/>
</dbReference>
<dbReference type="RefSeq" id="WP_259080622.1">
    <property type="nucleotide sequence ID" value="NZ_JANUAU010000007.1"/>
</dbReference>
<dbReference type="PROSITE" id="PS00092">
    <property type="entry name" value="N6_MTASE"/>
    <property type="match status" value="1"/>
</dbReference>
<dbReference type="GO" id="GO:0005737">
    <property type="term" value="C:cytoplasm"/>
    <property type="evidence" value="ECO:0007669"/>
    <property type="project" value="UniProtKB-SubCell"/>
</dbReference>
<dbReference type="CDD" id="cd11715">
    <property type="entry name" value="THUMP_AdoMetMT"/>
    <property type="match status" value="1"/>
</dbReference>
<evidence type="ECO:0000256" key="3">
    <source>
        <dbReference type="ARBA" id="ARBA00022603"/>
    </source>
</evidence>
<dbReference type="PANTHER" id="PTHR14911:SF13">
    <property type="entry name" value="TRNA (GUANINE(6)-N2)-METHYLTRANSFERASE THUMP3"/>
    <property type="match status" value="1"/>
</dbReference>
<dbReference type="InterPro" id="IPR000241">
    <property type="entry name" value="RlmKL-like_Mtase"/>
</dbReference>
<dbReference type="InterPro" id="IPR029063">
    <property type="entry name" value="SAM-dependent_MTases_sf"/>
</dbReference>
<dbReference type="GO" id="GO:0003723">
    <property type="term" value="F:RNA binding"/>
    <property type="evidence" value="ECO:0007669"/>
    <property type="project" value="UniProtKB-UniRule"/>
</dbReference>
<accession>A0A9X2PZL4</accession>
<dbReference type="SUPFAM" id="SSF143437">
    <property type="entry name" value="THUMP domain-like"/>
    <property type="match status" value="1"/>
</dbReference>
<evidence type="ECO:0000313" key="8">
    <source>
        <dbReference type="EMBL" id="MCS3678453.1"/>
    </source>
</evidence>
<dbReference type="Proteomes" id="UP001155027">
    <property type="component" value="Unassembled WGS sequence"/>
</dbReference>
<keyword evidence="4 8" id="KW-0808">Transferase</keyword>
<dbReference type="InterPro" id="IPR002052">
    <property type="entry name" value="DNA_methylase_N6_adenine_CS"/>
</dbReference>
<dbReference type="EC" id="2.1.1.-" evidence="8"/>
<comment type="caution">
    <text evidence="8">The sequence shown here is derived from an EMBL/GenBank/DDBJ whole genome shotgun (WGS) entry which is preliminary data.</text>
</comment>
<dbReference type="SMART" id="SM00981">
    <property type="entry name" value="THUMP"/>
    <property type="match status" value="1"/>
</dbReference>
<dbReference type="GO" id="GO:0160117">
    <property type="term" value="F:tRNA (guanine(6)-N2)-methyltransferase activity"/>
    <property type="evidence" value="ECO:0007669"/>
    <property type="project" value="UniProtKB-EC"/>
</dbReference>
<reference evidence="8" key="1">
    <citation type="submission" date="2022-08" db="EMBL/GenBank/DDBJ databases">
        <title>Genomic Encyclopedia of Type Strains, Phase V (KMG-V): Genome sequencing to study the core and pangenomes of soil and plant-associated prokaryotes.</title>
        <authorList>
            <person name="Whitman W."/>
        </authorList>
    </citation>
    <scope>NUCLEOTIDE SEQUENCE</scope>
    <source>
        <strain evidence="8">0</strain>
    </source>
</reference>
<keyword evidence="3 8" id="KW-0489">Methyltransferase</keyword>
<dbReference type="Gene3D" id="3.30.2130.30">
    <property type="match status" value="1"/>
</dbReference>
<dbReference type="PROSITE" id="PS01261">
    <property type="entry name" value="UPF0020"/>
    <property type="match status" value="1"/>
</dbReference>
<proteinExistence type="predicted"/>
<dbReference type="CDD" id="cd02440">
    <property type="entry name" value="AdoMet_MTases"/>
    <property type="match status" value="1"/>
</dbReference>
<organism evidence="8 9">
    <name type="scientific">Salinibacter ruber</name>
    <dbReference type="NCBI Taxonomy" id="146919"/>
    <lineage>
        <taxon>Bacteria</taxon>
        <taxon>Pseudomonadati</taxon>
        <taxon>Rhodothermota</taxon>
        <taxon>Rhodothermia</taxon>
        <taxon>Rhodothermales</taxon>
        <taxon>Salinibacteraceae</taxon>
        <taxon>Salinibacter</taxon>
    </lineage>
</organism>
<dbReference type="PROSITE" id="PS51165">
    <property type="entry name" value="THUMP"/>
    <property type="match status" value="1"/>
</dbReference>
<dbReference type="GO" id="GO:0030488">
    <property type="term" value="P:tRNA methylation"/>
    <property type="evidence" value="ECO:0007669"/>
    <property type="project" value="TreeGrafter"/>
</dbReference>
<gene>
    <name evidence="8" type="ORF">GGP71_002384</name>
</gene>